<evidence type="ECO:0000259" key="1">
    <source>
        <dbReference type="PROSITE" id="PS50983"/>
    </source>
</evidence>
<evidence type="ECO:0000313" key="3">
    <source>
        <dbReference type="Proteomes" id="UP000194265"/>
    </source>
</evidence>
<feature type="domain" description="Fe/B12 periplasmic-binding" evidence="1">
    <location>
        <begin position="35"/>
        <end position="339"/>
    </location>
</feature>
<sequence>MRYLVLCLVLALHLWAISVVDMRGKSVEIPQNLTKIATISDGFVEGVLTHLGEIDKVSAIASWSFKRDYKYIIKGKDKERQYAGLNTMKALHPWLNDLPCFNSPQGNIINYETLITSKPELIILRVGDCTVGGADKAALEKTLSILEATKIPLVVLYSPTYTKDLATMKDEMRIIGDIFGKSQKALALYDYITSIEKMVQDRVKNVVNKPNILYLGLSLALKKNGASAITYGLDTPESWVLENIVNAKNAFRQSGGSRVMLSAEQIYSLNPDVILLPTYNGYHPAFEIYESEGYSNLNQLKAIKEQRVYSLPWTPMNCSRRLEYPLEILIIAKAAYPQLFKDINIGEFALEFYKKLYNVDDDGAKMLRKTQLIDWTQQF</sequence>
<dbReference type="PANTHER" id="PTHR30535:SF34">
    <property type="entry name" value="MOLYBDATE-BINDING PROTEIN MOLA"/>
    <property type="match status" value="1"/>
</dbReference>
<dbReference type="STRING" id="1660074.CVIC8964_1637"/>
<organism evidence="2 3">
    <name type="scientific">Campylobacter vicugnae</name>
    <dbReference type="NCBI Taxonomy" id="1660076"/>
    <lineage>
        <taxon>Bacteria</taxon>
        <taxon>Pseudomonadati</taxon>
        <taxon>Campylobacterota</taxon>
        <taxon>Epsilonproteobacteria</taxon>
        <taxon>Campylobacterales</taxon>
        <taxon>Campylobacteraceae</taxon>
        <taxon>Campylobacter</taxon>
    </lineage>
</organism>
<dbReference type="Pfam" id="PF01497">
    <property type="entry name" value="Peripla_BP_2"/>
    <property type="match status" value="1"/>
</dbReference>
<accession>A0A1X9T3D9</accession>
<dbReference type="EMBL" id="CP018791">
    <property type="protein sequence ID" value="ARR03010.1"/>
    <property type="molecule type" value="Genomic_DNA"/>
</dbReference>
<dbReference type="SUPFAM" id="SSF53807">
    <property type="entry name" value="Helical backbone' metal receptor"/>
    <property type="match status" value="1"/>
</dbReference>
<evidence type="ECO:0000313" key="2">
    <source>
        <dbReference type="EMBL" id="ARR03010.1"/>
    </source>
</evidence>
<gene>
    <name evidence="2" type="ORF">CVIC8964_1637</name>
</gene>
<dbReference type="PROSITE" id="PS50983">
    <property type="entry name" value="FE_B12_PBP"/>
    <property type="match status" value="1"/>
</dbReference>
<dbReference type="InterPro" id="IPR002491">
    <property type="entry name" value="ABC_transptr_periplasmic_BD"/>
</dbReference>
<dbReference type="AlphaFoldDB" id="A0A1X9T3D9"/>
<protein>
    <submittedName>
        <fullName evidence="2">Iron siderophore ABC transporter, periplasmic substrate-binding protein</fullName>
    </submittedName>
</protein>
<proteinExistence type="predicted"/>
<dbReference type="OrthoDB" id="9775594at2"/>
<reference evidence="2 3" key="1">
    <citation type="journal article" date="2017" name="Genome Biol. Evol.">
        <title>Comparative Genomic Analysis Identifies a Campylobacter Clade Deficient in Selenium Metabolism.</title>
        <authorList>
            <person name="Miller W.G."/>
            <person name="Yee E."/>
            <person name="Lopes B.S."/>
            <person name="Chapman M.H."/>
            <person name="Huynh S."/>
            <person name="Bono J.L."/>
            <person name="Parker C.T."/>
            <person name="Strachan N.J.C."/>
            <person name="Forbes K.J."/>
        </authorList>
    </citation>
    <scope>NUCLEOTIDE SEQUENCE [LARGE SCALE GENOMIC DNA]</scope>
    <source>
        <strain evidence="2 3">RM8964</strain>
    </source>
</reference>
<dbReference type="Proteomes" id="UP000194265">
    <property type="component" value="Chromosome"/>
</dbReference>
<name>A0A1X9T3D9_9BACT</name>
<dbReference type="InterPro" id="IPR050902">
    <property type="entry name" value="ABC_Transporter_SBP"/>
</dbReference>
<dbReference type="PANTHER" id="PTHR30535">
    <property type="entry name" value="VITAMIN B12-BINDING PROTEIN"/>
    <property type="match status" value="1"/>
</dbReference>
<dbReference type="Gene3D" id="3.40.50.1980">
    <property type="entry name" value="Nitrogenase molybdenum iron protein domain"/>
    <property type="match status" value="2"/>
</dbReference>
<dbReference type="RefSeq" id="WP_086334131.1">
    <property type="nucleotide sequence ID" value="NZ_CP018791.1"/>
</dbReference>